<dbReference type="AlphaFoldDB" id="A0A6C0FDN5"/>
<sequence>MTIQRLVIYMIIMYMIFKVYKMMTCPCKMEMNSVMKKEILSKPELDFQIKEAQDDLDKLKMGNVQKAMPEIYHRAVSTIKSANDHAYDACEGIDETRATANYIITKYKL</sequence>
<evidence type="ECO:0000313" key="1">
    <source>
        <dbReference type="EMBL" id="QHT37305.1"/>
    </source>
</evidence>
<proteinExistence type="predicted"/>
<name>A0A6C0FDN5_9ZZZZ</name>
<reference evidence="1" key="1">
    <citation type="journal article" date="2020" name="Nature">
        <title>Giant virus diversity and host interactions through global metagenomics.</title>
        <authorList>
            <person name="Schulz F."/>
            <person name="Roux S."/>
            <person name="Paez-Espino D."/>
            <person name="Jungbluth S."/>
            <person name="Walsh D.A."/>
            <person name="Denef V.J."/>
            <person name="McMahon K.D."/>
            <person name="Konstantinidis K.T."/>
            <person name="Eloe-Fadrosh E.A."/>
            <person name="Kyrpides N.C."/>
            <person name="Woyke T."/>
        </authorList>
    </citation>
    <scope>NUCLEOTIDE SEQUENCE</scope>
    <source>
        <strain evidence="1">GVMAG-S-ERX555967-131</strain>
    </source>
</reference>
<accession>A0A6C0FDN5</accession>
<protein>
    <submittedName>
        <fullName evidence="1">Uncharacterized protein</fullName>
    </submittedName>
</protein>
<dbReference type="EMBL" id="MN738792">
    <property type="protein sequence ID" value="QHT37305.1"/>
    <property type="molecule type" value="Genomic_DNA"/>
</dbReference>
<organism evidence="1">
    <name type="scientific">viral metagenome</name>
    <dbReference type="NCBI Taxonomy" id="1070528"/>
    <lineage>
        <taxon>unclassified sequences</taxon>
        <taxon>metagenomes</taxon>
        <taxon>organismal metagenomes</taxon>
    </lineage>
</organism>